<evidence type="ECO:0000259" key="2">
    <source>
        <dbReference type="Pfam" id="PF08239"/>
    </source>
</evidence>
<dbReference type="Proteomes" id="UP000192491">
    <property type="component" value="Unassembled WGS sequence"/>
</dbReference>
<feature type="signal peptide" evidence="1">
    <location>
        <begin position="1"/>
        <end position="24"/>
    </location>
</feature>
<evidence type="ECO:0000256" key="1">
    <source>
        <dbReference type="SAM" id="SignalP"/>
    </source>
</evidence>
<evidence type="ECO:0000313" key="3">
    <source>
        <dbReference type="EMBL" id="OQX10987.1"/>
    </source>
</evidence>
<protein>
    <recommendedName>
        <fullName evidence="2">SH3b domain-containing protein</fullName>
    </recommendedName>
</protein>
<comment type="caution">
    <text evidence="3">The sequence shown here is derived from an EMBL/GenBank/DDBJ whole genome shotgun (WGS) entry which is preliminary data.</text>
</comment>
<dbReference type="InterPro" id="IPR003646">
    <property type="entry name" value="SH3-like_bac-type"/>
</dbReference>
<dbReference type="PANTHER" id="PTHR34408">
    <property type="entry name" value="FAMILY PROTEIN, PUTATIVE-RELATED"/>
    <property type="match status" value="1"/>
</dbReference>
<feature type="chain" id="PRO_5013344907" description="SH3b domain-containing protein" evidence="1">
    <location>
        <begin position="25"/>
        <end position="166"/>
    </location>
</feature>
<dbReference type="Gene3D" id="2.30.30.40">
    <property type="entry name" value="SH3 Domains"/>
    <property type="match status" value="2"/>
</dbReference>
<dbReference type="EMBL" id="MTEJ01000099">
    <property type="protein sequence ID" value="OQX10987.1"/>
    <property type="molecule type" value="Genomic_DNA"/>
</dbReference>
<dbReference type="AlphaFoldDB" id="A0A1Y1QQ27"/>
<reference evidence="3 4" key="1">
    <citation type="submission" date="2017-01" db="EMBL/GenBank/DDBJ databases">
        <title>Novel large sulfur bacteria in the metagenomes of groundwater-fed chemosynthetic microbial mats in the Lake Huron basin.</title>
        <authorList>
            <person name="Sharrar A.M."/>
            <person name="Flood B.E."/>
            <person name="Bailey J.V."/>
            <person name="Jones D.S."/>
            <person name="Biddanda B."/>
            <person name="Ruberg S.A."/>
            <person name="Marcus D.N."/>
            <person name="Dick G.J."/>
        </authorList>
    </citation>
    <scope>NUCLEOTIDE SEQUENCE [LARGE SCALE GENOMIC DNA]</scope>
    <source>
        <strain evidence="3">A8</strain>
    </source>
</reference>
<sequence length="166" mass="18102">MKPYFLTLSLTAMLAFGAVNTAYATADGPDFYAVTRVAGTDSLALRHIASSRGRIVARIPFNAVRVQNKGDRSGSWCKVQYATSVGWASCQHLTESDGNRYYSTQGYTDRLNIRKTPSTSAAIVGTIPPLETGLQGTGECSASWCPVDYQGKRGWVGRRYLASWSF</sequence>
<gene>
    <name evidence="3" type="ORF">BWK73_18810</name>
</gene>
<evidence type="ECO:0000313" key="4">
    <source>
        <dbReference type="Proteomes" id="UP000192491"/>
    </source>
</evidence>
<keyword evidence="1" id="KW-0732">Signal</keyword>
<proteinExistence type="predicted"/>
<dbReference type="PANTHER" id="PTHR34408:SF1">
    <property type="entry name" value="GLYCOSYL HYDROLASE FAMILY 19 DOMAIN-CONTAINING PROTEIN HI_1415"/>
    <property type="match status" value="1"/>
</dbReference>
<dbReference type="Pfam" id="PF08239">
    <property type="entry name" value="SH3_3"/>
    <property type="match status" value="1"/>
</dbReference>
<accession>A0A1Y1QQ27</accession>
<organism evidence="3 4">
    <name type="scientific">Thiothrix lacustris</name>
    <dbReference type="NCBI Taxonomy" id="525917"/>
    <lineage>
        <taxon>Bacteria</taxon>
        <taxon>Pseudomonadati</taxon>
        <taxon>Pseudomonadota</taxon>
        <taxon>Gammaproteobacteria</taxon>
        <taxon>Thiotrichales</taxon>
        <taxon>Thiotrichaceae</taxon>
        <taxon>Thiothrix</taxon>
    </lineage>
</organism>
<feature type="domain" description="SH3b" evidence="2">
    <location>
        <begin position="109"/>
        <end position="161"/>
    </location>
</feature>
<name>A0A1Y1QQ27_9GAMM</name>
<dbReference type="InterPro" id="IPR052354">
    <property type="entry name" value="Cell_Wall_Dynamics_Protein"/>
</dbReference>